<sequence length="255" mass="28485">MRKILLILTVILTINSLFGQVNKTVKSGEKFIYAASYNMSGLMTQLAQVTMETETVKTSKKTLLHLSCQATTFSKWDTFFKIRDLYESYVDPITLKPSLYKRDIFEGKYTKREKYIFKNDGKTIESTVNKKNTPETKKTFQIGGATQDVVSLLYKVRTIDFSTFKPGQIKSFIVVFDQKEMAVSVKFMGKESVSAGNLGTKTCYKISIGAKTQALRGTDKNIIWLTADSAKIPALIKFSIPVGTGQLTLTNASGL</sequence>
<protein>
    <submittedName>
        <fullName evidence="1">DUF3108 domain-containing protein</fullName>
    </submittedName>
</protein>
<gene>
    <name evidence="1" type="ORF">F6464_05035</name>
</gene>
<organism evidence="1 2">
    <name type="scientific">Flavobacterium luteum</name>
    <dbReference type="NCBI Taxonomy" id="2026654"/>
    <lineage>
        <taxon>Bacteria</taxon>
        <taxon>Pseudomonadati</taxon>
        <taxon>Bacteroidota</taxon>
        <taxon>Flavobacteriia</taxon>
        <taxon>Flavobacteriales</taxon>
        <taxon>Flavobacteriaceae</taxon>
        <taxon>Flavobacterium</taxon>
    </lineage>
</organism>
<dbReference type="Pfam" id="PF11306">
    <property type="entry name" value="DUF3108"/>
    <property type="match status" value="1"/>
</dbReference>
<comment type="caution">
    <text evidence="1">The sequence shown here is derived from an EMBL/GenBank/DDBJ whole genome shotgun (WGS) entry which is preliminary data.</text>
</comment>
<evidence type="ECO:0000313" key="1">
    <source>
        <dbReference type="EMBL" id="KAB1156720.1"/>
    </source>
</evidence>
<dbReference type="OrthoDB" id="9808473at2"/>
<keyword evidence="2" id="KW-1185">Reference proteome</keyword>
<dbReference type="InterPro" id="IPR021457">
    <property type="entry name" value="DUF3108"/>
</dbReference>
<reference evidence="1 2" key="1">
    <citation type="submission" date="2019-09" db="EMBL/GenBank/DDBJ databases">
        <title>Flavobacterium sp. nov., isolated from glacier ice.</title>
        <authorList>
            <person name="Liu Q."/>
        </authorList>
    </citation>
    <scope>NUCLEOTIDE SEQUENCE [LARGE SCALE GENOMIC DNA]</scope>
    <source>
        <strain evidence="1 2">NBRC 112527</strain>
    </source>
</reference>
<dbReference type="EMBL" id="WAEM01000002">
    <property type="protein sequence ID" value="KAB1156720.1"/>
    <property type="molecule type" value="Genomic_DNA"/>
</dbReference>
<dbReference type="RefSeq" id="WP_151106714.1">
    <property type="nucleotide sequence ID" value="NZ_WAEM01000002.1"/>
</dbReference>
<proteinExistence type="predicted"/>
<dbReference type="Proteomes" id="UP000490922">
    <property type="component" value="Unassembled WGS sequence"/>
</dbReference>
<accession>A0A7J5AGT2</accession>
<name>A0A7J5AGT2_9FLAO</name>
<evidence type="ECO:0000313" key="2">
    <source>
        <dbReference type="Proteomes" id="UP000490922"/>
    </source>
</evidence>
<dbReference type="AlphaFoldDB" id="A0A7J5AGT2"/>